<reference evidence="2" key="1">
    <citation type="journal article" date="2015" name="Int. J. Syst. Evol. Microbiol.">
        <title>Rhizobium alvei sp. nov., isolated from a freshwater river.</title>
        <authorList>
            <person name="Sheu S.Y."/>
            <person name="Huang H.W."/>
            <person name="Young C.C."/>
            <person name="Chen W.M."/>
        </authorList>
    </citation>
    <scope>NUCLEOTIDE SEQUENCE</scope>
    <source>
        <strain evidence="2">TNR-22</strain>
    </source>
</reference>
<gene>
    <name evidence="2" type="ORF">Q4481_17995</name>
</gene>
<dbReference type="EMBL" id="JAUOZU010000013">
    <property type="protein sequence ID" value="MDO6965854.1"/>
    <property type="molecule type" value="Genomic_DNA"/>
</dbReference>
<evidence type="ECO:0000313" key="3">
    <source>
        <dbReference type="Proteomes" id="UP001174932"/>
    </source>
</evidence>
<reference evidence="2" key="2">
    <citation type="submission" date="2023-07" db="EMBL/GenBank/DDBJ databases">
        <authorList>
            <person name="Shen H."/>
        </authorList>
    </citation>
    <scope>NUCLEOTIDE SEQUENCE</scope>
    <source>
        <strain evidence="2">TNR-22</strain>
    </source>
</reference>
<dbReference type="Proteomes" id="UP001174932">
    <property type="component" value="Unassembled WGS sequence"/>
</dbReference>
<dbReference type="RefSeq" id="WP_304377783.1">
    <property type="nucleotide sequence ID" value="NZ_JAUOZU010000013.1"/>
</dbReference>
<feature type="transmembrane region" description="Helical" evidence="1">
    <location>
        <begin position="23"/>
        <end position="44"/>
    </location>
</feature>
<keyword evidence="1" id="KW-0812">Transmembrane</keyword>
<keyword evidence="1" id="KW-0472">Membrane</keyword>
<protein>
    <submittedName>
        <fullName evidence="2">Spy/CpxP family protein refolding chaperone</fullName>
    </submittedName>
</protein>
<evidence type="ECO:0000313" key="2">
    <source>
        <dbReference type="EMBL" id="MDO6965854.1"/>
    </source>
</evidence>
<comment type="caution">
    <text evidence="2">The sequence shown here is derived from an EMBL/GenBank/DDBJ whole genome shotgun (WGS) entry which is preliminary data.</text>
</comment>
<name>A0ABT8YQ61_9HYPH</name>
<organism evidence="2 3">
    <name type="scientific">Rhizobium alvei</name>
    <dbReference type="NCBI Taxonomy" id="1132659"/>
    <lineage>
        <taxon>Bacteria</taxon>
        <taxon>Pseudomonadati</taxon>
        <taxon>Pseudomonadota</taxon>
        <taxon>Alphaproteobacteria</taxon>
        <taxon>Hyphomicrobiales</taxon>
        <taxon>Rhizobiaceae</taxon>
        <taxon>Rhizobium/Agrobacterium group</taxon>
        <taxon>Rhizobium</taxon>
    </lineage>
</organism>
<keyword evidence="1" id="KW-1133">Transmembrane helix</keyword>
<accession>A0ABT8YQ61</accession>
<dbReference type="CDD" id="cd09916">
    <property type="entry name" value="CpxP_like"/>
    <property type="match status" value="1"/>
</dbReference>
<dbReference type="Pfam" id="PF13801">
    <property type="entry name" value="Metal_resist"/>
    <property type="match status" value="1"/>
</dbReference>
<dbReference type="InterPro" id="IPR025961">
    <property type="entry name" value="Metal_resist"/>
</dbReference>
<sequence>MTDQQEQPAVPQAAPAPRKRRGLVIGSIAAVALLGAGAAAFAGAGHFGHRGMMRDFIEYRTDRVLTDIGASDEQKAKLKTLVSATIDEVRPERSERRAMRDEALKLLEAPTIDRAAIEALRVKHVAEMDARSKVIAKAIGDAAEILTPDQRKKLADELEDFGPGDGPGRW</sequence>
<evidence type="ECO:0000256" key="1">
    <source>
        <dbReference type="SAM" id="Phobius"/>
    </source>
</evidence>
<keyword evidence="3" id="KW-1185">Reference proteome</keyword>
<dbReference type="Gene3D" id="1.20.120.1490">
    <property type="match status" value="1"/>
</dbReference>
<dbReference type="InterPro" id="IPR012899">
    <property type="entry name" value="LTXXQ"/>
</dbReference>
<proteinExistence type="predicted"/>